<dbReference type="GO" id="GO:0045109">
    <property type="term" value="P:intermediate filament organization"/>
    <property type="evidence" value="ECO:0007669"/>
    <property type="project" value="TreeGrafter"/>
</dbReference>
<dbReference type="Gene3D" id="1.20.5.1160">
    <property type="entry name" value="Vasodilator-stimulated phosphoprotein"/>
    <property type="match status" value="1"/>
</dbReference>
<evidence type="ECO:0000256" key="2">
    <source>
        <dbReference type="ARBA" id="ARBA00023054"/>
    </source>
</evidence>
<dbReference type="InterPro" id="IPR032444">
    <property type="entry name" value="Keratin_2_head"/>
</dbReference>
<evidence type="ECO:0000256" key="1">
    <source>
        <dbReference type="ARBA" id="ARBA00022754"/>
    </source>
</evidence>
<dbReference type="PANTHER" id="PTHR45616:SF34">
    <property type="entry name" value="IF ROD DOMAIN-CONTAINING PROTEIN"/>
    <property type="match status" value="1"/>
</dbReference>
<dbReference type="InterPro" id="IPR003054">
    <property type="entry name" value="Keratin_II"/>
</dbReference>
<dbReference type="SMART" id="SM01391">
    <property type="entry name" value="Filament"/>
    <property type="match status" value="1"/>
</dbReference>
<evidence type="ECO:0000313" key="5">
    <source>
        <dbReference type="Proteomes" id="UP000694382"/>
    </source>
</evidence>
<dbReference type="GO" id="GO:0030280">
    <property type="term" value="F:structural constituent of skin epidermis"/>
    <property type="evidence" value="ECO:0007669"/>
    <property type="project" value="TreeGrafter"/>
</dbReference>
<dbReference type="FunFam" id="1.20.5.1160:FF:000001">
    <property type="entry name" value="Keratin type II"/>
    <property type="match status" value="1"/>
</dbReference>
<evidence type="ECO:0000256" key="3">
    <source>
        <dbReference type="ARBA" id="ARBA00061646"/>
    </source>
</evidence>
<keyword evidence="5" id="KW-1185">Reference proteome</keyword>
<dbReference type="PROSITE" id="PS51842">
    <property type="entry name" value="IF_ROD_2"/>
    <property type="match status" value="1"/>
</dbReference>
<name>A0A8C3MQ38_GEOPR</name>
<dbReference type="InterPro" id="IPR039008">
    <property type="entry name" value="IF_rod_dom"/>
</dbReference>
<keyword evidence="1" id="KW-0403">Intermediate filament</keyword>
<protein>
    <submittedName>
        <fullName evidence="4">Uncharacterized protein</fullName>
    </submittedName>
</protein>
<dbReference type="Ensembl" id="ENSCPVT00000010090.2">
    <property type="protein sequence ID" value="ENSCPVP00000009673.1"/>
    <property type="gene ID" value="ENSCPVG00000007052.2"/>
</dbReference>
<comment type="similarity">
    <text evidence="3">Belongs to the intermediate filament family.</text>
</comment>
<dbReference type="PANTHER" id="PTHR45616">
    <property type="entry name" value="GATA-TYPE DOMAIN-CONTAINING PROTEIN"/>
    <property type="match status" value="1"/>
</dbReference>
<dbReference type="FunFam" id="1.20.5.500:FF:000001">
    <property type="entry name" value="Type II keratin 23"/>
    <property type="match status" value="1"/>
</dbReference>
<dbReference type="GO" id="GO:0045095">
    <property type="term" value="C:keratin filament"/>
    <property type="evidence" value="ECO:0007669"/>
    <property type="project" value="InterPro"/>
</dbReference>
<dbReference type="Pfam" id="PF00038">
    <property type="entry name" value="Filament"/>
    <property type="match status" value="1"/>
</dbReference>
<accession>A0A8C3MQ38</accession>
<dbReference type="FunFam" id="1.20.5.170:FF:000004">
    <property type="entry name" value="Keratin, type II cytoskeletal 5"/>
    <property type="match status" value="1"/>
</dbReference>
<dbReference type="Gene3D" id="1.20.5.170">
    <property type="match status" value="1"/>
</dbReference>
<proteinExistence type="inferred from homology"/>
<dbReference type="Proteomes" id="UP000694382">
    <property type="component" value="Unassembled WGS sequence"/>
</dbReference>
<organism evidence="4 5">
    <name type="scientific">Geospiza parvula</name>
    <name type="common">Small tree-finch</name>
    <name type="synonym">Camarhynchus parvulus</name>
    <dbReference type="NCBI Taxonomy" id="87175"/>
    <lineage>
        <taxon>Eukaryota</taxon>
        <taxon>Metazoa</taxon>
        <taxon>Chordata</taxon>
        <taxon>Craniata</taxon>
        <taxon>Vertebrata</taxon>
        <taxon>Euteleostomi</taxon>
        <taxon>Archelosauria</taxon>
        <taxon>Archosauria</taxon>
        <taxon>Dinosauria</taxon>
        <taxon>Saurischia</taxon>
        <taxon>Theropoda</taxon>
        <taxon>Coelurosauria</taxon>
        <taxon>Aves</taxon>
        <taxon>Neognathae</taxon>
        <taxon>Neoaves</taxon>
        <taxon>Telluraves</taxon>
        <taxon>Australaves</taxon>
        <taxon>Passeriformes</taxon>
        <taxon>Thraupidae</taxon>
        <taxon>Camarhynchus</taxon>
    </lineage>
</organism>
<reference evidence="4" key="1">
    <citation type="submission" date="2025-08" db="UniProtKB">
        <authorList>
            <consortium name="Ensembl"/>
        </authorList>
    </citation>
    <scope>IDENTIFICATION</scope>
</reference>
<keyword evidence="2" id="KW-0175">Coiled coil</keyword>
<reference evidence="4" key="2">
    <citation type="submission" date="2025-09" db="UniProtKB">
        <authorList>
            <consortium name="Ensembl"/>
        </authorList>
    </citation>
    <scope>IDENTIFICATION</scope>
</reference>
<dbReference type="Gene3D" id="1.20.5.500">
    <property type="entry name" value="Single helix bin"/>
    <property type="match status" value="1"/>
</dbReference>
<dbReference type="SUPFAM" id="SSF64593">
    <property type="entry name" value="Intermediate filament protein, coiled coil region"/>
    <property type="match status" value="3"/>
</dbReference>
<dbReference type="AlphaFoldDB" id="A0A8C3MQ38"/>
<dbReference type="PRINTS" id="PR01276">
    <property type="entry name" value="TYPE2KERATIN"/>
</dbReference>
<dbReference type="GO" id="GO:0031424">
    <property type="term" value="P:keratinization"/>
    <property type="evidence" value="ECO:0007669"/>
    <property type="project" value="TreeGrafter"/>
</dbReference>
<sequence length="521" mass="57020">MSRQSVCRSFGVGSKRGFSSCSAVGGGFGGGGRSRISYSSFSTSRGIGGGSGRCAGFSSRSLHNLGGSTRISMGSSYGGVTGGGMGGFCGPIRGGPGFPGGIQPVQVDPTLLRPVHVDIDPQIQQVKCQEKEQIKTLNNQFASFIDKVRFLEQQNKVLSTKWELLQQQGPSGPRKNLDVIFENYIQNLRRRLDSLLGQRGQLESELQNMRQYVEEFKTKYEEEINRRTAAENEFVVLKKDVDCAYMTKVELEAKVGALTDEINFLRCIYEEELAQMQTISRDLSVVVSMDNNRHLDLDSIIEEVRRQYEQIAQNSRAEAEAWYQSRYEELQNTAGRHGDSLRNTKIEIQELTRNVQRLRTEIENVKKQNHHLQSAIAEAEERGEMATKDARRKLEELECALSKDKEELARLLKEYQELLNIKIALDVEIAMYRKLLEGEENRSGSFGASNGLSAGGVCTVGGANIIGGSCGVGGGILSGGFSSGSGRMCSTAGGSFMAGGGSSSVRRCVTTTTVKSSGVKY</sequence>
<dbReference type="Pfam" id="PF16208">
    <property type="entry name" value="Keratin_2_head"/>
    <property type="match status" value="1"/>
</dbReference>
<dbReference type="GO" id="GO:0005615">
    <property type="term" value="C:extracellular space"/>
    <property type="evidence" value="ECO:0007669"/>
    <property type="project" value="TreeGrafter"/>
</dbReference>
<evidence type="ECO:0000313" key="4">
    <source>
        <dbReference type="Ensembl" id="ENSCPVP00000009673.1"/>
    </source>
</evidence>